<accession>A0AAD5R0K9</accession>
<evidence type="ECO:0000313" key="1">
    <source>
        <dbReference type="EMBL" id="KAJ1367188.1"/>
    </source>
</evidence>
<proteinExistence type="predicted"/>
<organism evidence="1 2">
    <name type="scientific">Parelaphostrongylus tenuis</name>
    <name type="common">Meningeal worm</name>
    <dbReference type="NCBI Taxonomy" id="148309"/>
    <lineage>
        <taxon>Eukaryota</taxon>
        <taxon>Metazoa</taxon>
        <taxon>Ecdysozoa</taxon>
        <taxon>Nematoda</taxon>
        <taxon>Chromadorea</taxon>
        <taxon>Rhabditida</taxon>
        <taxon>Rhabditina</taxon>
        <taxon>Rhabditomorpha</taxon>
        <taxon>Strongyloidea</taxon>
        <taxon>Metastrongylidae</taxon>
        <taxon>Parelaphostrongylus</taxon>
    </lineage>
</organism>
<name>A0AAD5R0K9_PARTN</name>
<protein>
    <submittedName>
        <fullName evidence="1">Uncharacterized protein</fullName>
    </submittedName>
</protein>
<reference evidence="1" key="1">
    <citation type="submission" date="2021-06" db="EMBL/GenBank/DDBJ databases">
        <title>Parelaphostrongylus tenuis whole genome reference sequence.</title>
        <authorList>
            <person name="Garwood T.J."/>
            <person name="Larsen P.A."/>
            <person name="Fountain-Jones N.M."/>
            <person name="Garbe J.R."/>
            <person name="Macchietto M.G."/>
            <person name="Kania S.A."/>
            <person name="Gerhold R.W."/>
            <person name="Richards J.E."/>
            <person name="Wolf T.M."/>
        </authorList>
    </citation>
    <scope>NUCLEOTIDE SEQUENCE</scope>
    <source>
        <strain evidence="1">MNPRO001-30</strain>
        <tissue evidence="1">Meninges</tissue>
    </source>
</reference>
<dbReference type="EMBL" id="JAHQIW010005797">
    <property type="protein sequence ID" value="KAJ1367188.1"/>
    <property type="molecule type" value="Genomic_DNA"/>
</dbReference>
<gene>
    <name evidence="1" type="ORF">KIN20_028050</name>
</gene>
<evidence type="ECO:0000313" key="2">
    <source>
        <dbReference type="Proteomes" id="UP001196413"/>
    </source>
</evidence>
<sequence length="145" mass="16323">MQELIVATWNALAQLSRVSTEKMFPKQKIIPIEANGICENGQFNLQGDETQLCYKSSALHHKRHLAMNSLLSGAFSMTNLREFVSPERWSLVGVCDARTNGYKLDGTTTRPTIVSSFWSPLQSPKSQPSLRESQSWAFEIETTDE</sequence>
<dbReference type="Proteomes" id="UP001196413">
    <property type="component" value="Unassembled WGS sequence"/>
</dbReference>
<keyword evidence="2" id="KW-1185">Reference proteome</keyword>
<comment type="caution">
    <text evidence="1">The sequence shown here is derived from an EMBL/GenBank/DDBJ whole genome shotgun (WGS) entry which is preliminary data.</text>
</comment>
<dbReference type="AlphaFoldDB" id="A0AAD5R0K9"/>